<name>B0WD63_CULQU</name>
<evidence type="ECO:0000256" key="1">
    <source>
        <dbReference type="SAM" id="MobiDB-lite"/>
    </source>
</evidence>
<feature type="compositionally biased region" description="Polar residues" evidence="1">
    <location>
        <begin position="140"/>
        <end position="155"/>
    </location>
</feature>
<dbReference type="Proteomes" id="UP000002320">
    <property type="component" value="Unassembled WGS sequence"/>
</dbReference>
<evidence type="ECO:0000313" key="3">
    <source>
        <dbReference type="EMBL" id="EDS44241.1"/>
    </source>
</evidence>
<dbReference type="AlphaFoldDB" id="B0WD63"/>
<dbReference type="Pfam" id="PF25403">
    <property type="entry name" value="zf-C2H2_ZFAND2"/>
    <property type="match status" value="1"/>
</dbReference>
<evidence type="ECO:0000259" key="2">
    <source>
        <dbReference type="Pfam" id="PF25403"/>
    </source>
</evidence>
<sequence length="178" mass="19179">MSTSLASNALPRSKRCLVAGGGTANDELLGMGSNTLDSEHSSYQTHSCLSASRKDVQVPVCPRCSEPVPTSQDVSPDVTLGAHIDQFCRSEKNKIYTNRCTLRNCEKKGADSSFVYGVPGKLLSQTPPHKRSQLPRNIRKQQSNPGHRTHLQGNRPSRHAATTAPSIRSGVGTIVSTI</sequence>
<feature type="domain" description="ZFAND2A/B-like C2H2 zinc finger" evidence="2">
    <location>
        <begin position="57"/>
        <end position="94"/>
    </location>
</feature>
<dbReference type="HOGENOM" id="CLU_1512101_0_0_1"/>
<dbReference type="OrthoDB" id="431929at2759"/>
<dbReference type="EMBL" id="DS231894">
    <property type="protein sequence ID" value="EDS44241.1"/>
    <property type="molecule type" value="Genomic_DNA"/>
</dbReference>
<keyword evidence="5" id="KW-1185">Reference proteome</keyword>
<accession>B0WD63</accession>
<dbReference type="PANTHER" id="PTHR14677">
    <property type="entry name" value="ARSENITE INDUCUBLE RNA ASSOCIATED PROTEIN AIP-1-RELATED"/>
    <property type="match status" value="1"/>
</dbReference>
<dbReference type="GO" id="GO:0043161">
    <property type="term" value="P:proteasome-mediated ubiquitin-dependent protein catabolic process"/>
    <property type="evidence" value="ECO:0007669"/>
    <property type="project" value="TreeGrafter"/>
</dbReference>
<dbReference type="GO" id="GO:0005783">
    <property type="term" value="C:endoplasmic reticulum"/>
    <property type="evidence" value="ECO:0007669"/>
    <property type="project" value="TreeGrafter"/>
</dbReference>
<dbReference type="eggNOG" id="KOG3183">
    <property type="taxonomic scope" value="Eukaryota"/>
</dbReference>
<dbReference type="VEuPathDB" id="VectorBase:CQUJHB015372"/>
<organism>
    <name type="scientific">Culex quinquefasciatus</name>
    <name type="common">Southern house mosquito</name>
    <name type="synonym">Culex pungens</name>
    <dbReference type="NCBI Taxonomy" id="7176"/>
    <lineage>
        <taxon>Eukaryota</taxon>
        <taxon>Metazoa</taxon>
        <taxon>Ecdysozoa</taxon>
        <taxon>Arthropoda</taxon>
        <taxon>Hexapoda</taxon>
        <taxon>Insecta</taxon>
        <taxon>Pterygota</taxon>
        <taxon>Neoptera</taxon>
        <taxon>Endopterygota</taxon>
        <taxon>Diptera</taxon>
        <taxon>Nematocera</taxon>
        <taxon>Culicoidea</taxon>
        <taxon>Culicidae</taxon>
        <taxon>Culicinae</taxon>
        <taxon>Culicini</taxon>
        <taxon>Culex</taxon>
        <taxon>Culex</taxon>
    </lineage>
</organism>
<dbReference type="EnsemblMetazoa" id="CPIJ005006-RA">
    <property type="protein sequence ID" value="CPIJ005006-PA"/>
    <property type="gene ID" value="CPIJ005006"/>
</dbReference>
<dbReference type="GO" id="GO:0045047">
    <property type="term" value="P:protein targeting to ER"/>
    <property type="evidence" value="ECO:0007669"/>
    <property type="project" value="TreeGrafter"/>
</dbReference>
<dbReference type="InParanoid" id="B0WD63"/>
<dbReference type="PANTHER" id="PTHR14677:SF20">
    <property type="entry name" value="ZINC FINGER AN1-TYPE CONTAINING 2A-RELATED"/>
    <property type="match status" value="1"/>
</dbReference>
<dbReference type="STRING" id="7176.B0WD63"/>
<dbReference type="VEuPathDB" id="VectorBase:CPIJ005006"/>
<dbReference type="InterPro" id="IPR057357">
    <property type="entry name" value="Znf-C2H2_ZFAND2A/B"/>
</dbReference>
<reference evidence="4" key="2">
    <citation type="submission" date="2020-05" db="UniProtKB">
        <authorList>
            <consortium name="EnsemblMetazoa"/>
        </authorList>
    </citation>
    <scope>IDENTIFICATION</scope>
    <source>
        <strain evidence="4">JHB</strain>
    </source>
</reference>
<protein>
    <submittedName>
        <fullName evidence="3">Arsenite inducible RNA associated protein aip-1</fullName>
    </submittedName>
</protein>
<feature type="region of interest" description="Disordered" evidence="1">
    <location>
        <begin position="122"/>
        <end position="178"/>
    </location>
</feature>
<proteinExistence type="predicted"/>
<reference evidence="3" key="1">
    <citation type="submission" date="2007-03" db="EMBL/GenBank/DDBJ databases">
        <title>Annotation of Culex pipiens quinquefasciatus.</title>
        <authorList>
            <consortium name="The Broad Institute Genome Sequencing Platform"/>
            <person name="Atkinson P.W."/>
            <person name="Hemingway J."/>
            <person name="Christensen B.M."/>
            <person name="Higgs S."/>
            <person name="Kodira C."/>
            <person name="Hannick L."/>
            <person name="Megy K."/>
            <person name="O'Leary S."/>
            <person name="Pearson M."/>
            <person name="Haas B.J."/>
            <person name="Mauceli E."/>
            <person name="Wortman J.R."/>
            <person name="Lee N.H."/>
            <person name="Guigo R."/>
            <person name="Stanke M."/>
            <person name="Alvarado L."/>
            <person name="Amedeo P."/>
            <person name="Antoine C.H."/>
            <person name="Arensburger P."/>
            <person name="Bidwell S.L."/>
            <person name="Crawford M."/>
            <person name="Camaro F."/>
            <person name="Devon K."/>
            <person name="Engels R."/>
            <person name="Hammond M."/>
            <person name="Howarth C."/>
            <person name="Koehrsen M."/>
            <person name="Lawson D."/>
            <person name="Montgomery P."/>
            <person name="Nene V."/>
            <person name="Nusbaum C."/>
            <person name="Puiu D."/>
            <person name="Romero-Severson J."/>
            <person name="Severson D.W."/>
            <person name="Shumway M."/>
            <person name="Sisk P."/>
            <person name="Stolte C."/>
            <person name="Zeng Q."/>
            <person name="Eisenstadt E."/>
            <person name="Fraser-Liggett C."/>
            <person name="Strausberg R."/>
            <person name="Galagan J."/>
            <person name="Birren B."/>
            <person name="Collins F.H."/>
        </authorList>
    </citation>
    <scope>NUCLEOTIDE SEQUENCE [LARGE SCALE GENOMIC DNA]</scope>
    <source>
        <strain evidence="3">JHB</strain>
    </source>
</reference>
<evidence type="ECO:0000313" key="5">
    <source>
        <dbReference type="Proteomes" id="UP000002320"/>
    </source>
</evidence>
<dbReference type="KEGG" id="cqu:CpipJ_CPIJ005006"/>
<feature type="compositionally biased region" description="Basic residues" evidence="1">
    <location>
        <begin position="128"/>
        <end position="139"/>
    </location>
</feature>
<gene>
    <name evidence="4" type="primary">6036618</name>
    <name evidence="3" type="ORF">CpipJ_CPIJ005006</name>
</gene>
<evidence type="ECO:0000313" key="4">
    <source>
        <dbReference type="EnsemblMetazoa" id="CPIJ005006-PA"/>
    </source>
</evidence>